<dbReference type="AlphaFoldDB" id="A0A6H1U4V1"/>
<feature type="compositionally biased region" description="Polar residues" evidence="1">
    <location>
        <begin position="339"/>
        <end position="351"/>
    </location>
</feature>
<dbReference type="RefSeq" id="WP_168571326.1">
    <property type="nucleotide sequence ID" value="NZ_CP051167.1"/>
</dbReference>
<feature type="compositionally biased region" description="Basic and acidic residues" evidence="1">
    <location>
        <begin position="284"/>
        <end position="297"/>
    </location>
</feature>
<organism evidence="2 3">
    <name type="scientific">Oxynema aestuarii AP17</name>
    <dbReference type="NCBI Taxonomy" id="2064643"/>
    <lineage>
        <taxon>Bacteria</taxon>
        <taxon>Bacillati</taxon>
        <taxon>Cyanobacteriota</taxon>
        <taxon>Cyanophyceae</taxon>
        <taxon>Oscillatoriophycideae</taxon>
        <taxon>Oscillatoriales</taxon>
        <taxon>Oscillatoriaceae</taxon>
        <taxon>Oxynema</taxon>
        <taxon>Oxynema aestuarii</taxon>
    </lineage>
</organism>
<feature type="region of interest" description="Disordered" evidence="1">
    <location>
        <begin position="239"/>
        <end position="355"/>
    </location>
</feature>
<gene>
    <name evidence="2" type="ORF">HCG48_23395</name>
</gene>
<feature type="compositionally biased region" description="Low complexity" evidence="1">
    <location>
        <begin position="306"/>
        <end position="317"/>
    </location>
</feature>
<dbReference type="EMBL" id="CP051167">
    <property type="protein sequence ID" value="QIZ73180.1"/>
    <property type="molecule type" value="Genomic_DNA"/>
</dbReference>
<feature type="compositionally biased region" description="Acidic residues" evidence="1">
    <location>
        <begin position="239"/>
        <end position="266"/>
    </location>
</feature>
<feature type="compositionally biased region" description="Basic and acidic residues" evidence="1">
    <location>
        <begin position="102"/>
        <end position="131"/>
    </location>
</feature>
<evidence type="ECO:0000256" key="1">
    <source>
        <dbReference type="SAM" id="MobiDB-lite"/>
    </source>
</evidence>
<dbReference type="PROSITE" id="PS00018">
    <property type="entry name" value="EF_HAND_1"/>
    <property type="match status" value="1"/>
</dbReference>
<feature type="region of interest" description="Disordered" evidence="1">
    <location>
        <begin position="96"/>
        <end position="131"/>
    </location>
</feature>
<evidence type="ECO:0000313" key="2">
    <source>
        <dbReference type="EMBL" id="QIZ73180.1"/>
    </source>
</evidence>
<reference evidence="2 3" key="1">
    <citation type="submission" date="2020-04" db="EMBL/GenBank/DDBJ databases">
        <authorList>
            <person name="Basu S."/>
            <person name="Maruthanayagam V."/>
            <person name="Chakraborty S."/>
            <person name="Pramanik A."/>
            <person name="Mukherjee J."/>
            <person name="Brink B."/>
        </authorList>
    </citation>
    <scope>NUCLEOTIDE SEQUENCE [LARGE SCALE GENOMIC DNA]</scope>
    <source>
        <strain evidence="2 3">AP17</strain>
    </source>
</reference>
<keyword evidence="3" id="KW-1185">Reference proteome</keyword>
<name>A0A6H1U4V1_9CYAN</name>
<proteinExistence type="predicted"/>
<protein>
    <submittedName>
        <fullName evidence="2">Uncharacterized protein</fullName>
    </submittedName>
</protein>
<evidence type="ECO:0000313" key="3">
    <source>
        <dbReference type="Proteomes" id="UP000500857"/>
    </source>
</evidence>
<sequence>MSPLNPIEEVVRDLERDPNLIRIKKLLVCVCEGKWENNRETLDDLDLLHLLETVKERAPNLVQLRSILGEIVRKLNKPKPYSVLAQALIKKVGKIYPDSPDDERSRDPQQELKPDLFKEGDTGQRSDFNRTLDSDRKIAPETLYNLKYKIVRHTSPLRAKILIFSTLYHPFSFSDRDWIALKQKPLDLLLTQLFASCKNLTELEAELYITARAIDNSDENLQTASVVVQYLIPLYDDLPDTDEDDSGVLDGEDLSEATNGDGDDDRLELQASRLMTPEAPSEPLEARDRPEDFERPEAPPTPAPEPVSASSAPSKSVPAPPAPVEAIAPTPSDRPVADPNSSSPGKFSLQNLDGDDVSELHKKRVAEQIQRMVTYSVNDVTSFIENQLHQLELKLETRLLGRDLEESLSLKYEALGDFIVRVKSSTLQFLEVLSQLEEGERKQFLDRVSDSNKREQP</sequence>
<accession>A0A6H1U4V1</accession>
<dbReference type="Proteomes" id="UP000500857">
    <property type="component" value="Chromosome"/>
</dbReference>
<dbReference type="InterPro" id="IPR018247">
    <property type="entry name" value="EF_Hand_1_Ca_BS"/>
</dbReference>
<dbReference type="KEGG" id="oxy:HCG48_23395"/>